<dbReference type="RefSeq" id="WP_056942888.1">
    <property type="nucleotide sequence ID" value="NZ_AZCX01000009.1"/>
</dbReference>
<keyword evidence="9" id="KW-0963">Cytoplasm</keyword>
<dbReference type="EC" id="2.7.2.8" evidence="9"/>
<keyword evidence="6 9" id="KW-0418">Kinase</keyword>
<dbReference type="GO" id="GO:0005524">
    <property type="term" value="F:ATP binding"/>
    <property type="evidence" value="ECO:0007669"/>
    <property type="project" value="UniProtKB-UniRule"/>
</dbReference>
<dbReference type="PANTHER" id="PTHR23342">
    <property type="entry name" value="N-ACETYLGLUTAMATE SYNTHASE"/>
    <property type="match status" value="1"/>
</dbReference>
<evidence type="ECO:0000256" key="8">
    <source>
        <dbReference type="ARBA" id="ARBA00048141"/>
    </source>
</evidence>
<evidence type="ECO:0000256" key="1">
    <source>
        <dbReference type="ARBA" id="ARBA00004828"/>
    </source>
</evidence>
<dbReference type="AlphaFoldDB" id="A0A0R1HVP0"/>
<comment type="function">
    <text evidence="9">Catalyzes the ATP-dependent phosphorylation of N-acetyl-L-glutamate.</text>
</comment>
<feature type="binding site" evidence="9">
    <location>
        <position position="62"/>
    </location>
    <ligand>
        <name>substrate</name>
    </ligand>
</feature>
<dbReference type="PATRIC" id="fig|1302272.5.peg.2554"/>
<comment type="catalytic activity">
    <reaction evidence="8 9">
        <text>N-acetyl-L-glutamate + ATP = N-acetyl-L-glutamyl 5-phosphate + ADP</text>
        <dbReference type="Rhea" id="RHEA:14629"/>
        <dbReference type="ChEBI" id="CHEBI:30616"/>
        <dbReference type="ChEBI" id="CHEBI:44337"/>
        <dbReference type="ChEBI" id="CHEBI:57936"/>
        <dbReference type="ChEBI" id="CHEBI:456216"/>
        <dbReference type="EC" id="2.7.2.8"/>
    </reaction>
</comment>
<reference evidence="11 12" key="1">
    <citation type="journal article" date="2015" name="Genome Announc.">
        <title>Expanding the biotechnology potential of lactobacilli through comparative genomics of 213 strains and associated genera.</title>
        <authorList>
            <person name="Sun Z."/>
            <person name="Harris H.M."/>
            <person name="McCann A."/>
            <person name="Guo C."/>
            <person name="Argimon S."/>
            <person name="Zhang W."/>
            <person name="Yang X."/>
            <person name="Jeffery I.B."/>
            <person name="Cooney J.C."/>
            <person name="Kagawa T.F."/>
            <person name="Liu W."/>
            <person name="Song Y."/>
            <person name="Salvetti E."/>
            <person name="Wrobel A."/>
            <person name="Rasinkangas P."/>
            <person name="Parkhill J."/>
            <person name="Rea M.C."/>
            <person name="O'Sullivan O."/>
            <person name="Ritari J."/>
            <person name="Douillard F.P."/>
            <person name="Paul Ross R."/>
            <person name="Yang R."/>
            <person name="Briner A.E."/>
            <person name="Felis G.E."/>
            <person name="de Vos W.M."/>
            <person name="Barrangou R."/>
            <person name="Klaenhammer T.R."/>
            <person name="Caufield P.W."/>
            <person name="Cui Y."/>
            <person name="Zhang H."/>
            <person name="O'Toole P.W."/>
        </authorList>
    </citation>
    <scope>NUCLEOTIDE SEQUENCE [LARGE SCALE GENOMIC DNA]</scope>
    <source>
        <strain evidence="11 12">JCM 15530</strain>
    </source>
</reference>
<dbReference type="GO" id="GO:0005737">
    <property type="term" value="C:cytoplasm"/>
    <property type="evidence" value="ECO:0007669"/>
    <property type="project" value="UniProtKB-SubCell"/>
</dbReference>
<dbReference type="InterPro" id="IPR037528">
    <property type="entry name" value="ArgB"/>
</dbReference>
<evidence type="ECO:0000256" key="6">
    <source>
        <dbReference type="ARBA" id="ARBA00022777"/>
    </source>
</evidence>
<evidence type="ECO:0000256" key="9">
    <source>
        <dbReference type="HAMAP-Rule" id="MF_00082"/>
    </source>
</evidence>
<evidence type="ECO:0000256" key="7">
    <source>
        <dbReference type="ARBA" id="ARBA00022840"/>
    </source>
</evidence>
<keyword evidence="12" id="KW-1185">Reference proteome</keyword>
<gene>
    <name evidence="9" type="primary">argB</name>
    <name evidence="11" type="ORF">FC96_GL002505</name>
</gene>
<evidence type="ECO:0000256" key="2">
    <source>
        <dbReference type="ARBA" id="ARBA00022571"/>
    </source>
</evidence>
<dbReference type="GO" id="GO:0003991">
    <property type="term" value="F:acetylglutamate kinase activity"/>
    <property type="evidence" value="ECO:0007669"/>
    <property type="project" value="UniProtKB-UniRule"/>
</dbReference>
<dbReference type="InterPro" id="IPR004662">
    <property type="entry name" value="AcgluKinase_fam"/>
</dbReference>
<evidence type="ECO:0000256" key="3">
    <source>
        <dbReference type="ARBA" id="ARBA00022605"/>
    </source>
</evidence>
<evidence type="ECO:0000313" key="12">
    <source>
        <dbReference type="Proteomes" id="UP000050911"/>
    </source>
</evidence>
<name>A0A0R1HVP0_9LACO</name>
<feature type="site" description="Transition state stabilizer" evidence="9">
    <location>
        <position position="213"/>
    </location>
</feature>
<dbReference type="Pfam" id="PF00696">
    <property type="entry name" value="AA_kinase"/>
    <property type="match status" value="1"/>
</dbReference>
<evidence type="ECO:0000256" key="4">
    <source>
        <dbReference type="ARBA" id="ARBA00022679"/>
    </source>
</evidence>
<comment type="caution">
    <text evidence="11">The sequence shown here is derived from an EMBL/GenBank/DDBJ whole genome shotgun (WGS) entry which is preliminary data.</text>
</comment>
<keyword evidence="7 9" id="KW-0067">ATP-binding</keyword>
<dbReference type="InterPro" id="IPR036393">
    <property type="entry name" value="AceGlu_kinase-like_sf"/>
</dbReference>
<dbReference type="STRING" id="1302272.FC96_GL002505"/>
<evidence type="ECO:0000256" key="5">
    <source>
        <dbReference type="ARBA" id="ARBA00022741"/>
    </source>
</evidence>
<dbReference type="UniPathway" id="UPA00068">
    <property type="reaction ID" value="UER00107"/>
</dbReference>
<dbReference type="Proteomes" id="UP000050911">
    <property type="component" value="Unassembled WGS sequence"/>
</dbReference>
<keyword evidence="3 9" id="KW-0028">Amino-acid biosynthesis</keyword>
<comment type="pathway">
    <text evidence="1 9">Amino-acid biosynthesis; L-arginine biosynthesis; N(2)-acetyl-L-ornithine from L-glutamate: step 2/4.</text>
</comment>
<dbReference type="InterPro" id="IPR001048">
    <property type="entry name" value="Asp/Glu/Uridylate_kinase"/>
</dbReference>
<dbReference type="PANTHER" id="PTHR23342:SF0">
    <property type="entry name" value="N-ACETYLGLUTAMATE SYNTHASE, MITOCHONDRIAL"/>
    <property type="match status" value="1"/>
</dbReference>
<feature type="binding site" evidence="9">
    <location>
        <position position="154"/>
    </location>
    <ligand>
        <name>substrate</name>
    </ligand>
</feature>
<evidence type="ECO:0000259" key="10">
    <source>
        <dbReference type="Pfam" id="PF00696"/>
    </source>
</evidence>
<dbReference type="CDD" id="cd04238">
    <property type="entry name" value="AAK_NAGK-like"/>
    <property type="match status" value="1"/>
</dbReference>
<feature type="binding site" evidence="9">
    <location>
        <begin position="40"/>
        <end position="41"/>
    </location>
    <ligand>
        <name>substrate</name>
    </ligand>
</feature>
<keyword evidence="5 9" id="KW-0547">Nucleotide-binding</keyword>
<protein>
    <recommendedName>
        <fullName evidence="9">Acetylglutamate kinase</fullName>
        <ecNumber evidence="9">2.7.2.8</ecNumber>
    </recommendedName>
    <alternativeName>
        <fullName evidence="9">N-acetyl-L-glutamate 5-phosphotransferase</fullName>
    </alternativeName>
    <alternativeName>
        <fullName evidence="9">NAG kinase</fullName>
        <shortName evidence="9">NAGK</shortName>
    </alternativeName>
</protein>
<dbReference type="Gene3D" id="3.40.1160.10">
    <property type="entry name" value="Acetylglutamate kinase-like"/>
    <property type="match status" value="1"/>
</dbReference>
<accession>A0A0R1HVP0</accession>
<evidence type="ECO:0000313" key="11">
    <source>
        <dbReference type="EMBL" id="KRK47386.1"/>
    </source>
</evidence>
<feature type="site" description="Transition state stabilizer" evidence="9">
    <location>
        <position position="7"/>
    </location>
</feature>
<dbReference type="SUPFAM" id="SSF53633">
    <property type="entry name" value="Carbamate kinase-like"/>
    <property type="match status" value="1"/>
</dbReference>
<dbReference type="EMBL" id="AZCX01000009">
    <property type="protein sequence ID" value="KRK47386.1"/>
    <property type="molecule type" value="Genomic_DNA"/>
</dbReference>
<comment type="subcellular location">
    <subcellularLocation>
        <location evidence="9">Cytoplasm</location>
    </subcellularLocation>
</comment>
<dbReference type="PIRSF" id="PIRSF000728">
    <property type="entry name" value="NAGK"/>
    <property type="match status" value="1"/>
</dbReference>
<dbReference type="HAMAP" id="MF_00082">
    <property type="entry name" value="ArgB"/>
    <property type="match status" value="1"/>
</dbReference>
<dbReference type="NCBIfam" id="TIGR00761">
    <property type="entry name" value="argB"/>
    <property type="match status" value="1"/>
</dbReference>
<dbReference type="OrthoDB" id="9803155at2"/>
<keyword evidence="4 9" id="KW-0808">Transferase</keyword>
<dbReference type="GO" id="GO:0042450">
    <property type="term" value="P:L-arginine biosynthetic process via ornithine"/>
    <property type="evidence" value="ECO:0007669"/>
    <property type="project" value="UniProtKB-UniRule"/>
</dbReference>
<sequence length="246" mass="26376">MGLIIVKIGGNAIDQLTANFFDQLRTWRQQHHQVLLIHGGGPQISALSQQLGLTVEKRNGLRVTDAAMLDLTKMVLLGVTQPKLLTKLAQAHIPALGLNAADQRLLTGDWVNQARYGHVGHVTGINQPVLQDLLTNQIGVLAPLAMTATGQWLNVNADDAAAVVAQKLQAERLYLLTDVAGVLQEGAVIHQLTPQKVAMLMSNNVIKSGMQPKLKAAVAAIRSGVKTVHITNQLTVNGTVLTQEAE</sequence>
<proteinExistence type="inferred from homology"/>
<keyword evidence="2 9" id="KW-0055">Arginine biosynthesis</keyword>
<organism evidence="11 12">
    <name type="scientific">Secundilactobacillus kimchicus JCM 15530</name>
    <dbReference type="NCBI Taxonomy" id="1302272"/>
    <lineage>
        <taxon>Bacteria</taxon>
        <taxon>Bacillati</taxon>
        <taxon>Bacillota</taxon>
        <taxon>Bacilli</taxon>
        <taxon>Lactobacillales</taxon>
        <taxon>Lactobacillaceae</taxon>
        <taxon>Secundilactobacillus</taxon>
    </lineage>
</organism>
<comment type="similarity">
    <text evidence="9">Belongs to the acetylglutamate kinase family. ArgB subfamily.</text>
</comment>
<feature type="domain" description="Aspartate/glutamate/uridylate kinase" evidence="10">
    <location>
        <begin position="3"/>
        <end position="232"/>
    </location>
</feature>